<keyword evidence="3" id="KW-1185">Reference proteome</keyword>
<reference evidence="2 3" key="1">
    <citation type="submission" date="2019-03" db="EMBL/GenBank/DDBJ databases">
        <title>Genomic Encyclopedia of Type Strains, Phase IV (KMG-IV): sequencing the most valuable type-strain genomes for metagenomic binning, comparative biology and taxonomic classification.</title>
        <authorList>
            <person name="Goeker M."/>
        </authorList>
    </citation>
    <scope>NUCLEOTIDE SEQUENCE [LARGE SCALE GENOMIC DNA]</scope>
    <source>
        <strain evidence="2 3">DSM 7445</strain>
    </source>
</reference>
<dbReference type="RefSeq" id="WP_132259493.1">
    <property type="nucleotide sequence ID" value="NZ_SLZQ01000009.1"/>
</dbReference>
<comment type="caution">
    <text evidence="2">The sequence shown here is derived from an EMBL/GenBank/DDBJ whole genome shotgun (WGS) entry which is preliminary data.</text>
</comment>
<sequence length="73" mass="8805">MQPERIEIFYLFRYTCPLTKKRRTTRYKMTEDDAAQQLQGKDPERVEPSREERRIQDPGKLSMAFLQRGPSER</sequence>
<accession>A0A4R3HT04</accession>
<feature type="compositionally biased region" description="Basic and acidic residues" evidence="1">
    <location>
        <begin position="41"/>
        <end position="57"/>
    </location>
</feature>
<protein>
    <submittedName>
        <fullName evidence="2">Uncharacterized protein</fullName>
    </submittedName>
</protein>
<evidence type="ECO:0000256" key="1">
    <source>
        <dbReference type="SAM" id="MobiDB-lite"/>
    </source>
</evidence>
<evidence type="ECO:0000313" key="3">
    <source>
        <dbReference type="Proteomes" id="UP000295382"/>
    </source>
</evidence>
<name>A0A4R3HT04_PAULE</name>
<dbReference type="EMBL" id="SLZQ01000009">
    <property type="protein sequence ID" value="TCS35814.1"/>
    <property type="molecule type" value="Genomic_DNA"/>
</dbReference>
<gene>
    <name evidence="2" type="ORF">EDC30_109113</name>
</gene>
<dbReference type="Proteomes" id="UP000295382">
    <property type="component" value="Unassembled WGS sequence"/>
</dbReference>
<feature type="region of interest" description="Disordered" evidence="1">
    <location>
        <begin position="27"/>
        <end position="73"/>
    </location>
</feature>
<evidence type="ECO:0000313" key="2">
    <source>
        <dbReference type="EMBL" id="TCS35814.1"/>
    </source>
</evidence>
<proteinExistence type="predicted"/>
<organism evidence="2 3">
    <name type="scientific">Paucimonas lemoignei</name>
    <name type="common">Pseudomonas lemoignei</name>
    <dbReference type="NCBI Taxonomy" id="29443"/>
    <lineage>
        <taxon>Bacteria</taxon>
        <taxon>Pseudomonadati</taxon>
        <taxon>Pseudomonadota</taxon>
        <taxon>Betaproteobacteria</taxon>
        <taxon>Burkholderiales</taxon>
        <taxon>Burkholderiaceae</taxon>
        <taxon>Paucimonas</taxon>
    </lineage>
</organism>
<dbReference type="AlphaFoldDB" id="A0A4R3HT04"/>